<reference evidence="2" key="2">
    <citation type="submission" date="2012-05" db="EMBL/GenBank/DDBJ databases">
        <title>The Genome Annotation of Fusarium oxysporum Cotton.</title>
        <authorList>
            <consortium name="The Broad Institute Genomics Platform"/>
            <person name="Ma L.-J."/>
            <person name="Corby-Kistler H."/>
            <person name="Broz K."/>
            <person name="Gale L.R."/>
            <person name="Jonkers W."/>
            <person name="O'Donnell K."/>
            <person name="Ploetz R."/>
            <person name="Steinberg C."/>
            <person name="Schwartz D.C."/>
            <person name="VanEtten H."/>
            <person name="Zhou S."/>
            <person name="Young S.K."/>
            <person name="Zeng Q."/>
            <person name="Gargeya S."/>
            <person name="Fitzgerald M."/>
            <person name="Abouelleil A."/>
            <person name="Alvarado L."/>
            <person name="Chapman S.B."/>
            <person name="Gainer-Dewar J."/>
            <person name="Goldberg J."/>
            <person name="Griggs A."/>
            <person name="Gujja S."/>
            <person name="Hansen M."/>
            <person name="Howarth C."/>
            <person name="Imamovic A."/>
            <person name="Ireland A."/>
            <person name="Larimer J."/>
            <person name="McCowan C."/>
            <person name="Murphy C."/>
            <person name="Pearson M."/>
            <person name="Poon T.W."/>
            <person name="Priest M."/>
            <person name="Roberts A."/>
            <person name="Saif S."/>
            <person name="Shea T."/>
            <person name="Sykes S."/>
            <person name="Wortman J."/>
            <person name="Nusbaum C."/>
            <person name="Birren B."/>
        </authorList>
    </citation>
    <scope>NUCLEOTIDE SEQUENCE</scope>
    <source>
        <strain evidence="2">25433</strain>
    </source>
</reference>
<feature type="coiled-coil region" evidence="1">
    <location>
        <begin position="179"/>
        <end position="213"/>
    </location>
</feature>
<dbReference type="EMBL" id="JH658094">
    <property type="protein sequence ID" value="EXM14011.1"/>
    <property type="molecule type" value="Genomic_DNA"/>
</dbReference>
<keyword evidence="1" id="KW-0175">Coiled coil</keyword>
<dbReference type="AlphaFoldDB" id="X0KZA8"/>
<gene>
    <name evidence="2" type="ORF">FOTG_17562</name>
</gene>
<proteinExistence type="predicted"/>
<organism evidence="2">
    <name type="scientific">Fusarium oxysporum f. sp. vasinfectum 25433</name>
    <dbReference type="NCBI Taxonomy" id="1089449"/>
    <lineage>
        <taxon>Eukaryota</taxon>
        <taxon>Fungi</taxon>
        <taxon>Dikarya</taxon>
        <taxon>Ascomycota</taxon>
        <taxon>Pezizomycotina</taxon>
        <taxon>Sordariomycetes</taxon>
        <taxon>Hypocreomycetidae</taxon>
        <taxon>Hypocreales</taxon>
        <taxon>Nectriaceae</taxon>
        <taxon>Fusarium</taxon>
        <taxon>Fusarium oxysporum species complex</taxon>
    </lineage>
</organism>
<sequence>MWDSRIWKKSYISHITRELPSAVQREHVVTAIGKSRKHRPIRAFIYKISDAAGPERASYANLLRHAEERSAQATEEINGLERELKDAQDRLLGLKTETEVTKKSLANLSRFIAANETADLSVAMHSGMRADEQVADGSREPSAKRPRISQSAVDFTQGLNNLMSQFGHKHKEEANKTFQESMDKTLDEVRKRVEEAEREEKELTEQLRCLRSHADSADAITSLYRGFSHFQNIDVDVRAIALNIIQRQAR</sequence>
<protein>
    <submittedName>
        <fullName evidence="2">Uncharacterized protein</fullName>
    </submittedName>
</protein>
<evidence type="ECO:0000256" key="1">
    <source>
        <dbReference type="SAM" id="Coils"/>
    </source>
</evidence>
<dbReference type="HOGENOM" id="CLU_1111454_0_0_1"/>
<dbReference type="OrthoDB" id="5048491at2759"/>
<accession>X0KZA8</accession>
<reference evidence="2" key="1">
    <citation type="submission" date="2011-11" db="EMBL/GenBank/DDBJ databases">
        <title>The Genome Sequence of Fusarium oxysporum Cotton.</title>
        <authorList>
            <consortium name="The Broad Institute Genome Sequencing Platform"/>
            <person name="Ma L.-J."/>
            <person name="Gale L.R."/>
            <person name="Schwartz D.C."/>
            <person name="Zhou S."/>
            <person name="Corby-Kistler H."/>
            <person name="Young S.K."/>
            <person name="Zeng Q."/>
            <person name="Gargeya S."/>
            <person name="Fitzgerald M."/>
            <person name="Haas B."/>
            <person name="Abouelleil A."/>
            <person name="Alvarado L."/>
            <person name="Arachchi H.M."/>
            <person name="Berlin A."/>
            <person name="Brown A."/>
            <person name="Chapman S.B."/>
            <person name="Chen Z."/>
            <person name="Dunbar C."/>
            <person name="Freedman E."/>
            <person name="Gearin G."/>
            <person name="Goldberg J."/>
            <person name="Griggs A."/>
            <person name="Gujja S."/>
            <person name="Heiman D."/>
            <person name="Howarth C."/>
            <person name="Larson L."/>
            <person name="Lui A."/>
            <person name="MacDonald P.J.P."/>
            <person name="Montmayeur A."/>
            <person name="Murphy C."/>
            <person name="Neiman D."/>
            <person name="Pearson M."/>
            <person name="Priest M."/>
            <person name="Roberts A."/>
            <person name="Saif S."/>
            <person name="Shea T."/>
            <person name="Shenoy N."/>
            <person name="Sisk P."/>
            <person name="Stolte C."/>
            <person name="Sykes S."/>
            <person name="Wortman J."/>
            <person name="Nusbaum C."/>
            <person name="Birren B."/>
        </authorList>
    </citation>
    <scope>NUCLEOTIDE SEQUENCE [LARGE SCALE GENOMIC DNA]</scope>
    <source>
        <strain evidence="2">25433</strain>
    </source>
</reference>
<evidence type="ECO:0000313" key="2">
    <source>
        <dbReference type="EMBL" id="EXM14011.1"/>
    </source>
</evidence>
<name>X0KZA8_FUSOX</name>
<dbReference type="Proteomes" id="UP000030701">
    <property type="component" value="Unassembled WGS sequence"/>
</dbReference>
<feature type="coiled-coil region" evidence="1">
    <location>
        <begin position="56"/>
        <end position="97"/>
    </location>
</feature>